<dbReference type="AlphaFoldDB" id="A0A9P4LI98"/>
<evidence type="ECO:0000256" key="1">
    <source>
        <dbReference type="SAM" id="MobiDB-lite"/>
    </source>
</evidence>
<feature type="compositionally biased region" description="Low complexity" evidence="1">
    <location>
        <begin position="254"/>
        <end position="266"/>
    </location>
</feature>
<comment type="caution">
    <text evidence="2">The sequence shown here is derived from an EMBL/GenBank/DDBJ whole genome shotgun (WGS) entry which is preliminary data.</text>
</comment>
<organism evidence="2 3">
    <name type="scientific">Setomelanomma holmii</name>
    <dbReference type="NCBI Taxonomy" id="210430"/>
    <lineage>
        <taxon>Eukaryota</taxon>
        <taxon>Fungi</taxon>
        <taxon>Dikarya</taxon>
        <taxon>Ascomycota</taxon>
        <taxon>Pezizomycotina</taxon>
        <taxon>Dothideomycetes</taxon>
        <taxon>Pleosporomycetidae</taxon>
        <taxon>Pleosporales</taxon>
        <taxon>Pleosporineae</taxon>
        <taxon>Phaeosphaeriaceae</taxon>
        <taxon>Setomelanomma</taxon>
    </lineage>
</organism>
<evidence type="ECO:0000313" key="2">
    <source>
        <dbReference type="EMBL" id="KAF2024914.1"/>
    </source>
</evidence>
<dbReference type="Proteomes" id="UP000799777">
    <property type="component" value="Unassembled WGS sequence"/>
</dbReference>
<feature type="compositionally biased region" description="Polar residues" evidence="1">
    <location>
        <begin position="1"/>
        <end position="16"/>
    </location>
</feature>
<dbReference type="EMBL" id="ML978280">
    <property type="protein sequence ID" value="KAF2024914.1"/>
    <property type="molecule type" value="Genomic_DNA"/>
</dbReference>
<feature type="compositionally biased region" description="Polar residues" evidence="1">
    <location>
        <begin position="188"/>
        <end position="199"/>
    </location>
</feature>
<name>A0A9P4LI98_9PLEO</name>
<keyword evidence="3" id="KW-1185">Reference proteome</keyword>
<feature type="compositionally biased region" description="Low complexity" evidence="1">
    <location>
        <begin position="200"/>
        <end position="225"/>
    </location>
</feature>
<protein>
    <submittedName>
        <fullName evidence="2">Uncharacterized protein</fullName>
    </submittedName>
</protein>
<proteinExistence type="predicted"/>
<sequence length="397" mass="42943">MASFLSGSYTSDTSKTCAPGYGPDNGSASSTSWHDVKRALVDLNVVEVLADGKDIKPLPLRGKNDATPPTPIDQDTRKEGIMNLWSEVNDLAFNEPDLPRELLNMALCRALEHRAAYQAKPRDEIGHAAAITTLKSQLALFGSGGTRNIDVMESLTKVKELMQKAKNMASEDSQTHLNPLYQASCTALNQQPSSSTPVHQSAVSNPVQQPSSSIQVQQPASSIPIKQPPPATPFEQSTPADALQQLFQSISIQPSSSRTDDTPSSDLNPVEPNAMEAEPTNAPVIALNTPSSPPAAVGHDSAYHHQPAVSAGSDTAPLHQPTVEDVMECDDFHDLEPRPLKLAQSPSQTLELIPEHTREHAVFFMIDSFKPLNRRAAKKHAERLTEEELAEMTDDGS</sequence>
<feature type="region of interest" description="Disordered" evidence="1">
    <location>
        <begin position="253"/>
        <end position="275"/>
    </location>
</feature>
<evidence type="ECO:0000313" key="3">
    <source>
        <dbReference type="Proteomes" id="UP000799777"/>
    </source>
</evidence>
<gene>
    <name evidence="2" type="ORF">EK21DRAFT_117313</name>
</gene>
<feature type="region of interest" description="Disordered" evidence="1">
    <location>
        <begin position="188"/>
        <end position="237"/>
    </location>
</feature>
<accession>A0A9P4LI98</accession>
<reference evidence="2" key="1">
    <citation type="journal article" date="2020" name="Stud. Mycol.">
        <title>101 Dothideomycetes genomes: a test case for predicting lifestyles and emergence of pathogens.</title>
        <authorList>
            <person name="Haridas S."/>
            <person name="Albert R."/>
            <person name="Binder M."/>
            <person name="Bloem J."/>
            <person name="Labutti K."/>
            <person name="Salamov A."/>
            <person name="Andreopoulos B."/>
            <person name="Baker S."/>
            <person name="Barry K."/>
            <person name="Bills G."/>
            <person name="Bluhm B."/>
            <person name="Cannon C."/>
            <person name="Castanera R."/>
            <person name="Culley D."/>
            <person name="Daum C."/>
            <person name="Ezra D."/>
            <person name="Gonzalez J."/>
            <person name="Henrissat B."/>
            <person name="Kuo A."/>
            <person name="Liang C."/>
            <person name="Lipzen A."/>
            <person name="Lutzoni F."/>
            <person name="Magnuson J."/>
            <person name="Mondo S."/>
            <person name="Nolan M."/>
            <person name="Ohm R."/>
            <person name="Pangilinan J."/>
            <person name="Park H.-J."/>
            <person name="Ramirez L."/>
            <person name="Alfaro M."/>
            <person name="Sun H."/>
            <person name="Tritt A."/>
            <person name="Yoshinaga Y."/>
            <person name="Zwiers L.-H."/>
            <person name="Turgeon B."/>
            <person name="Goodwin S."/>
            <person name="Spatafora J."/>
            <person name="Crous P."/>
            <person name="Grigoriev I."/>
        </authorList>
    </citation>
    <scope>NUCLEOTIDE SEQUENCE</scope>
    <source>
        <strain evidence="2">CBS 110217</strain>
    </source>
</reference>
<feature type="region of interest" description="Disordered" evidence="1">
    <location>
        <begin position="1"/>
        <end position="29"/>
    </location>
</feature>